<dbReference type="AlphaFoldDB" id="A0A9D2SPI8"/>
<dbReference type="InterPro" id="IPR000086">
    <property type="entry name" value="NUDIX_hydrolase_dom"/>
</dbReference>
<evidence type="ECO:0000313" key="2">
    <source>
        <dbReference type="EMBL" id="HJC23458.1"/>
    </source>
</evidence>
<gene>
    <name evidence="2" type="ORF">H9761_07110</name>
</gene>
<dbReference type="Pfam" id="PF00293">
    <property type="entry name" value="NUDIX"/>
    <property type="match status" value="1"/>
</dbReference>
<name>A0A9D2SPI8_9FIRM</name>
<evidence type="ECO:0000313" key="3">
    <source>
        <dbReference type="Proteomes" id="UP000823891"/>
    </source>
</evidence>
<sequence length="163" mass="19076">MDGRLNNMTSIYILQEDKILLLYRIGSREVSPSWCGIGGHFEKEELNDARACVLRELYEELGVPESDLSDIHLKYVTLRLRKGRIRQNYYFFAWLRPEASVRLSSDEGIPKWFRLDELDGLEMPFTAKYVLRHYLETGRHTSDLYSGTAEPDGVRFIPLREFP</sequence>
<dbReference type="EMBL" id="DWWS01000024">
    <property type="protein sequence ID" value="HJC23458.1"/>
    <property type="molecule type" value="Genomic_DNA"/>
</dbReference>
<dbReference type="InterPro" id="IPR015797">
    <property type="entry name" value="NUDIX_hydrolase-like_dom_sf"/>
</dbReference>
<comment type="caution">
    <text evidence="2">The sequence shown here is derived from an EMBL/GenBank/DDBJ whole genome shotgun (WGS) entry which is preliminary data.</text>
</comment>
<proteinExistence type="predicted"/>
<dbReference type="PROSITE" id="PS51462">
    <property type="entry name" value="NUDIX"/>
    <property type="match status" value="1"/>
</dbReference>
<feature type="domain" description="Nudix hydrolase" evidence="1">
    <location>
        <begin position="4"/>
        <end position="135"/>
    </location>
</feature>
<reference evidence="2" key="2">
    <citation type="submission" date="2021-04" db="EMBL/GenBank/DDBJ databases">
        <authorList>
            <person name="Gilroy R."/>
        </authorList>
    </citation>
    <scope>NUCLEOTIDE SEQUENCE</scope>
    <source>
        <strain evidence="2">USAMLcec2-132</strain>
    </source>
</reference>
<reference evidence="2" key="1">
    <citation type="journal article" date="2021" name="PeerJ">
        <title>Extensive microbial diversity within the chicken gut microbiome revealed by metagenomics and culture.</title>
        <authorList>
            <person name="Gilroy R."/>
            <person name="Ravi A."/>
            <person name="Getino M."/>
            <person name="Pursley I."/>
            <person name="Horton D.L."/>
            <person name="Alikhan N.F."/>
            <person name="Baker D."/>
            <person name="Gharbi K."/>
            <person name="Hall N."/>
            <person name="Watson M."/>
            <person name="Adriaenssens E.M."/>
            <person name="Foster-Nyarko E."/>
            <person name="Jarju S."/>
            <person name="Secka A."/>
            <person name="Antonio M."/>
            <person name="Oren A."/>
            <person name="Chaudhuri R.R."/>
            <person name="La Ragione R."/>
            <person name="Hildebrand F."/>
            <person name="Pallen M.J."/>
        </authorList>
    </citation>
    <scope>NUCLEOTIDE SEQUENCE</scope>
    <source>
        <strain evidence="2">USAMLcec2-132</strain>
    </source>
</reference>
<evidence type="ECO:0000259" key="1">
    <source>
        <dbReference type="PROSITE" id="PS51462"/>
    </source>
</evidence>
<dbReference type="Gene3D" id="3.90.79.10">
    <property type="entry name" value="Nucleoside Triphosphate Pyrophosphohydrolase"/>
    <property type="match status" value="1"/>
</dbReference>
<dbReference type="Proteomes" id="UP000823891">
    <property type="component" value="Unassembled WGS sequence"/>
</dbReference>
<organism evidence="2 3">
    <name type="scientific">Candidatus Eisenbergiella merdavium</name>
    <dbReference type="NCBI Taxonomy" id="2838551"/>
    <lineage>
        <taxon>Bacteria</taxon>
        <taxon>Bacillati</taxon>
        <taxon>Bacillota</taxon>
        <taxon>Clostridia</taxon>
        <taxon>Lachnospirales</taxon>
        <taxon>Lachnospiraceae</taxon>
        <taxon>Eisenbergiella</taxon>
    </lineage>
</organism>
<dbReference type="SUPFAM" id="SSF55811">
    <property type="entry name" value="Nudix"/>
    <property type="match status" value="1"/>
</dbReference>
<accession>A0A9D2SPI8</accession>
<protein>
    <submittedName>
        <fullName evidence="2">NUDIX domain-containing protein</fullName>
    </submittedName>
</protein>